<accession>A0A7G1PGP7</accession>
<protein>
    <submittedName>
        <fullName evidence="1">Uncharacterized protein</fullName>
    </submittedName>
</protein>
<name>A0A7G1PGP7_9ACTN</name>
<reference evidence="1 2" key="1">
    <citation type="journal article" date="2014" name="Int. J. Syst. Evol. Microbiol.">
        <title>Complete genome sequence of Corynebacterium casei LMG S-19264T (=DSM 44701T), isolated from a smear-ripened cheese.</title>
        <authorList>
            <consortium name="US DOE Joint Genome Institute (JGI-PGF)"/>
            <person name="Walter F."/>
            <person name="Albersmeier A."/>
            <person name="Kalinowski J."/>
            <person name="Ruckert C."/>
        </authorList>
    </citation>
    <scope>NUCLEOTIDE SEQUENCE [LARGE SCALE GENOMIC DNA]</scope>
    <source>
        <strain evidence="1 2">JCM 4677</strain>
    </source>
</reference>
<proteinExistence type="predicted"/>
<evidence type="ECO:0000313" key="1">
    <source>
        <dbReference type="EMBL" id="BCL33107.1"/>
    </source>
</evidence>
<dbReference type="KEGG" id="sgm:GCM10017557_79660"/>
<dbReference type="Proteomes" id="UP000516444">
    <property type="component" value="Chromosome"/>
</dbReference>
<evidence type="ECO:0000313" key="2">
    <source>
        <dbReference type="Proteomes" id="UP000516444"/>
    </source>
</evidence>
<sequence>MLQVQQVDPYCGEVGELSQHLADELSSDVHTLDVSGRFVLDHCDPRFPWVLTGIFIPEGEVVAAGHLRL</sequence>
<gene>
    <name evidence="1" type="ORF">GCM10017557_79660</name>
</gene>
<dbReference type="AlphaFoldDB" id="A0A7G1PGP7"/>
<organism evidence="1 2">
    <name type="scientific">Streptomyces aurantiacus</name>
    <dbReference type="NCBI Taxonomy" id="47760"/>
    <lineage>
        <taxon>Bacteria</taxon>
        <taxon>Bacillati</taxon>
        <taxon>Actinomycetota</taxon>
        <taxon>Actinomycetes</taxon>
        <taxon>Kitasatosporales</taxon>
        <taxon>Streptomycetaceae</taxon>
        <taxon>Streptomyces</taxon>
        <taxon>Streptomyces aurantiacus group</taxon>
    </lineage>
</organism>
<dbReference type="EMBL" id="AP023440">
    <property type="protein sequence ID" value="BCL33107.1"/>
    <property type="molecule type" value="Genomic_DNA"/>
</dbReference>
<keyword evidence="2" id="KW-1185">Reference proteome</keyword>